<evidence type="ECO:0000256" key="1">
    <source>
        <dbReference type="ARBA" id="ARBA00001946"/>
    </source>
</evidence>
<dbReference type="SUPFAM" id="SSF143430">
    <property type="entry name" value="TTP0101/SSO1404-like"/>
    <property type="match status" value="1"/>
</dbReference>
<gene>
    <name evidence="9" type="primary">cas2</name>
    <name evidence="10" type="ORF">SAMN04488120_11629</name>
</gene>
<dbReference type="AlphaFoldDB" id="A0A1I2KBV2"/>
<proteinExistence type="inferred from homology"/>
<evidence type="ECO:0000313" key="11">
    <source>
        <dbReference type="Proteomes" id="UP000199771"/>
    </source>
</evidence>
<keyword evidence="7 9" id="KW-0460">Magnesium</keyword>
<reference evidence="10 11" key="1">
    <citation type="submission" date="2016-10" db="EMBL/GenBank/DDBJ databases">
        <authorList>
            <person name="de Groot N.N."/>
        </authorList>
    </citation>
    <scope>NUCLEOTIDE SEQUENCE [LARGE SCALE GENOMIC DNA]</scope>
    <source>
        <strain evidence="10 11">DSM 23609</strain>
    </source>
</reference>
<dbReference type="RefSeq" id="WP_091535547.1">
    <property type="nucleotide sequence ID" value="NZ_FOOC01000016.1"/>
</dbReference>
<organism evidence="10 11">
    <name type="scientific">Fontimonas thermophila</name>
    <dbReference type="NCBI Taxonomy" id="1076937"/>
    <lineage>
        <taxon>Bacteria</taxon>
        <taxon>Pseudomonadati</taxon>
        <taxon>Pseudomonadota</taxon>
        <taxon>Gammaproteobacteria</taxon>
        <taxon>Nevskiales</taxon>
        <taxon>Nevskiaceae</taxon>
        <taxon>Fontimonas</taxon>
    </lineage>
</organism>
<name>A0A1I2KBV2_9GAMM</name>
<evidence type="ECO:0000256" key="9">
    <source>
        <dbReference type="HAMAP-Rule" id="MF_01471"/>
    </source>
</evidence>
<dbReference type="InterPro" id="IPR021127">
    <property type="entry name" value="CRISPR_associated_Cas2"/>
</dbReference>
<dbReference type="CDD" id="cd09725">
    <property type="entry name" value="Cas2_I_II_III"/>
    <property type="match status" value="1"/>
</dbReference>
<protein>
    <recommendedName>
        <fullName evidence="9">CRISPR-associated endoribonuclease Cas2</fullName>
        <ecNumber evidence="9">3.1.-.-</ecNumber>
    </recommendedName>
</protein>
<dbReference type="GO" id="GO:0004521">
    <property type="term" value="F:RNA endonuclease activity"/>
    <property type="evidence" value="ECO:0007669"/>
    <property type="project" value="InterPro"/>
</dbReference>
<dbReference type="NCBIfam" id="TIGR01573">
    <property type="entry name" value="cas2"/>
    <property type="match status" value="1"/>
</dbReference>
<dbReference type="GO" id="GO:0043571">
    <property type="term" value="P:maintenance of CRISPR repeat elements"/>
    <property type="evidence" value="ECO:0007669"/>
    <property type="project" value="UniProtKB-UniRule"/>
</dbReference>
<evidence type="ECO:0000256" key="6">
    <source>
        <dbReference type="ARBA" id="ARBA00022801"/>
    </source>
</evidence>
<feature type="binding site" evidence="9">
    <location>
        <position position="11"/>
    </location>
    <ligand>
        <name>Mg(2+)</name>
        <dbReference type="ChEBI" id="CHEBI:18420"/>
        <note>catalytic</note>
    </ligand>
</feature>
<dbReference type="EC" id="3.1.-.-" evidence="9"/>
<keyword evidence="4 9" id="KW-0479">Metal-binding</keyword>
<evidence type="ECO:0000256" key="3">
    <source>
        <dbReference type="ARBA" id="ARBA00022722"/>
    </source>
</evidence>
<comment type="cofactor">
    <cofactor evidence="1 9">
        <name>Mg(2+)</name>
        <dbReference type="ChEBI" id="CHEBI:18420"/>
    </cofactor>
</comment>
<evidence type="ECO:0000256" key="8">
    <source>
        <dbReference type="ARBA" id="ARBA00023118"/>
    </source>
</evidence>
<sequence length="96" mass="11260">MDEHLYLITYDICDDKRLRHVHKLLKGYGEWVQLSVFQCRLSRRRLAELQQLLDGAIVDRHDHVLIMDLGPADQVKPRIISLGKAFETVRREPVIV</sequence>
<dbReference type="EMBL" id="FOOC01000016">
    <property type="protein sequence ID" value="SFF64552.1"/>
    <property type="molecule type" value="Genomic_DNA"/>
</dbReference>
<dbReference type="PANTHER" id="PTHR34405">
    <property type="entry name" value="CRISPR-ASSOCIATED ENDORIBONUCLEASE CAS2"/>
    <property type="match status" value="1"/>
</dbReference>
<dbReference type="GO" id="GO:0051607">
    <property type="term" value="P:defense response to virus"/>
    <property type="evidence" value="ECO:0007669"/>
    <property type="project" value="UniProtKB-UniRule"/>
</dbReference>
<evidence type="ECO:0000313" key="10">
    <source>
        <dbReference type="EMBL" id="SFF64552.1"/>
    </source>
</evidence>
<keyword evidence="3 9" id="KW-0540">Nuclease</keyword>
<evidence type="ECO:0000256" key="7">
    <source>
        <dbReference type="ARBA" id="ARBA00022842"/>
    </source>
</evidence>
<dbReference type="Proteomes" id="UP000199771">
    <property type="component" value="Unassembled WGS sequence"/>
</dbReference>
<dbReference type="HAMAP" id="MF_01471">
    <property type="entry name" value="Cas2"/>
    <property type="match status" value="1"/>
</dbReference>
<evidence type="ECO:0000256" key="2">
    <source>
        <dbReference type="ARBA" id="ARBA00009959"/>
    </source>
</evidence>
<dbReference type="Pfam" id="PF09827">
    <property type="entry name" value="CRISPR_Cas2"/>
    <property type="match status" value="1"/>
</dbReference>
<keyword evidence="11" id="KW-1185">Reference proteome</keyword>
<comment type="subunit">
    <text evidence="9">Homodimer, forms a heterotetramer with a Cas1 homodimer.</text>
</comment>
<dbReference type="GO" id="GO:0046872">
    <property type="term" value="F:metal ion binding"/>
    <property type="evidence" value="ECO:0007669"/>
    <property type="project" value="UniProtKB-UniRule"/>
</dbReference>
<dbReference type="OrthoDB" id="9798176at2"/>
<evidence type="ECO:0000256" key="5">
    <source>
        <dbReference type="ARBA" id="ARBA00022759"/>
    </source>
</evidence>
<keyword evidence="5 9" id="KW-0255">Endonuclease</keyword>
<dbReference type="GO" id="GO:0016787">
    <property type="term" value="F:hydrolase activity"/>
    <property type="evidence" value="ECO:0007669"/>
    <property type="project" value="UniProtKB-KW"/>
</dbReference>
<dbReference type="PANTHER" id="PTHR34405:SF3">
    <property type="entry name" value="CRISPR-ASSOCIATED ENDORIBONUCLEASE CAS2 3"/>
    <property type="match status" value="1"/>
</dbReference>
<comment type="function">
    <text evidence="9">CRISPR (clustered regularly interspaced short palindromic repeat), is an adaptive immune system that provides protection against mobile genetic elements (viruses, transposable elements and conjugative plasmids). CRISPR clusters contain sequences complementary to antecedent mobile elements and target invading nucleic acids. CRISPR clusters are transcribed and processed into CRISPR RNA (crRNA). Functions as a ssRNA-specific endoribonuclease. Involved in the integration of spacer DNA into the CRISPR cassette.</text>
</comment>
<dbReference type="Gene3D" id="3.30.70.240">
    <property type="match status" value="1"/>
</dbReference>
<keyword evidence="8 9" id="KW-0051">Antiviral defense</keyword>
<comment type="similarity">
    <text evidence="2 9">Belongs to the CRISPR-associated endoribonuclease Cas2 protein family.</text>
</comment>
<evidence type="ECO:0000256" key="4">
    <source>
        <dbReference type="ARBA" id="ARBA00022723"/>
    </source>
</evidence>
<dbReference type="InterPro" id="IPR019199">
    <property type="entry name" value="Virulence_VapD/CRISPR_Cas2"/>
</dbReference>
<dbReference type="STRING" id="1076937.SAMN04488120_11629"/>
<accession>A0A1I2KBV2</accession>
<keyword evidence="6 9" id="KW-0378">Hydrolase</keyword>